<feature type="domain" description="Helix-turn-helix" evidence="1">
    <location>
        <begin position="12"/>
        <end position="59"/>
    </location>
</feature>
<accession>A0A8S5T9U5</accession>
<evidence type="ECO:0000259" key="1">
    <source>
        <dbReference type="Pfam" id="PF12728"/>
    </source>
</evidence>
<organism evidence="2">
    <name type="scientific">Siphoviridae sp. ctMCY8</name>
    <dbReference type="NCBI Taxonomy" id="2827854"/>
    <lineage>
        <taxon>Viruses</taxon>
        <taxon>Duplodnaviria</taxon>
        <taxon>Heunggongvirae</taxon>
        <taxon>Uroviricota</taxon>
        <taxon>Caudoviricetes</taxon>
    </lineage>
</organism>
<dbReference type="Pfam" id="PF12728">
    <property type="entry name" value="HTH_17"/>
    <property type="match status" value="1"/>
</dbReference>
<proteinExistence type="predicted"/>
<sequence length="79" mass="8806">MGDLIRYPVMKTVKDAAAIYGLPPTYIRTLCRTGKIRYVVAGHRWLVNMNSLAQYFERGDPIPAEQGEAVGGIRRVAGR</sequence>
<dbReference type="InterPro" id="IPR041657">
    <property type="entry name" value="HTH_17"/>
</dbReference>
<reference evidence="2" key="1">
    <citation type="journal article" date="2021" name="Proc. Natl. Acad. Sci. U.S.A.">
        <title>A Catalog of Tens of Thousands of Viruses from Human Metagenomes Reveals Hidden Associations with Chronic Diseases.</title>
        <authorList>
            <person name="Tisza M.J."/>
            <person name="Buck C.B."/>
        </authorList>
    </citation>
    <scope>NUCLEOTIDE SEQUENCE</scope>
    <source>
        <strain evidence="2">CtMCY8</strain>
    </source>
</reference>
<protein>
    <submittedName>
        <fullName evidence="2">Helix-turn-helix domain protein</fullName>
    </submittedName>
</protein>
<name>A0A8S5T9U5_9CAUD</name>
<dbReference type="EMBL" id="BK032782">
    <property type="protein sequence ID" value="DAF60041.1"/>
    <property type="molecule type" value="Genomic_DNA"/>
</dbReference>
<evidence type="ECO:0000313" key="2">
    <source>
        <dbReference type="EMBL" id="DAF60041.1"/>
    </source>
</evidence>